<dbReference type="GO" id="GO:0004674">
    <property type="term" value="F:protein serine/threonine kinase activity"/>
    <property type="evidence" value="ECO:0007669"/>
    <property type="project" value="UniProtKB-KW"/>
</dbReference>
<feature type="region of interest" description="Disordered" evidence="9">
    <location>
        <begin position="1"/>
        <end position="26"/>
    </location>
</feature>
<evidence type="ECO:0000256" key="4">
    <source>
        <dbReference type="ARBA" id="ARBA00022741"/>
    </source>
</evidence>
<evidence type="ECO:0000313" key="11">
    <source>
        <dbReference type="EMBL" id="TDC18198.1"/>
    </source>
</evidence>
<organism evidence="11 12">
    <name type="scientific">Actinomadura bangladeshensis</name>
    <dbReference type="NCBI Taxonomy" id="453573"/>
    <lineage>
        <taxon>Bacteria</taxon>
        <taxon>Bacillati</taxon>
        <taxon>Actinomycetota</taxon>
        <taxon>Actinomycetes</taxon>
        <taxon>Streptosporangiales</taxon>
        <taxon>Thermomonosporaceae</taxon>
        <taxon>Actinomadura</taxon>
    </lineage>
</organism>
<dbReference type="Pfam" id="PF00069">
    <property type="entry name" value="Pkinase"/>
    <property type="match status" value="1"/>
</dbReference>
<evidence type="ECO:0000256" key="5">
    <source>
        <dbReference type="ARBA" id="ARBA00022777"/>
    </source>
</evidence>
<evidence type="ECO:0000256" key="9">
    <source>
        <dbReference type="SAM" id="MobiDB-lite"/>
    </source>
</evidence>
<reference evidence="11 12" key="1">
    <citation type="submission" date="2019-03" db="EMBL/GenBank/DDBJ databases">
        <title>Draft genome sequences of novel Actinobacteria.</title>
        <authorList>
            <person name="Sahin N."/>
            <person name="Ay H."/>
            <person name="Saygin H."/>
        </authorList>
    </citation>
    <scope>NUCLEOTIDE SEQUENCE [LARGE SCALE GENOMIC DNA]</scope>
    <source>
        <strain evidence="11 12">DSM 45347</strain>
    </source>
</reference>
<accession>A0A4R4P6S2</accession>
<dbReference type="EC" id="2.7.11.1" evidence="1"/>
<keyword evidence="6" id="KW-0067">ATP-binding</keyword>
<evidence type="ECO:0000256" key="6">
    <source>
        <dbReference type="ARBA" id="ARBA00022840"/>
    </source>
</evidence>
<dbReference type="Gene3D" id="1.10.510.10">
    <property type="entry name" value="Transferase(Phosphotransferase) domain 1"/>
    <property type="match status" value="1"/>
</dbReference>
<evidence type="ECO:0000256" key="7">
    <source>
        <dbReference type="ARBA" id="ARBA00047899"/>
    </source>
</evidence>
<dbReference type="InterPro" id="IPR050236">
    <property type="entry name" value="Ser_Thr_kinase_AGC"/>
</dbReference>
<sequence>MTHSPRSMTAHCRQSQMSGPGSRSSAVIRTRHLPWTSSRNLWLWPVELLDEHGALPASWAAFIGAQACAVLAVAHSVDLIHRGVKPENLMLCPDGAVKLIDFGPATSTGDEFSRITQTGQVPGTARYMAPELPRGEEAGRAGDLYAVGCLYTTALAHLR</sequence>
<dbReference type="GO" id="GO:0005524">
    <property type="term" value="F:ATP binding"/>
    <property type="evidence" value="ECO:0007669"/>
    <property type="project" value="UniProtKB-KW"/>
</dbReference>
<gene>
    <name evidence="11" type="ORF">E1284_06950</name>
</gene>
<dbReference type="InterPro" id="IPR011009">
    <property type="entry name" value="Kinase-like_dom_sf"/>
</dbReference>
<comment type="caution">
    <text evidence="11">The sequence shown here is derived from an EMBL/GenBank/DDBJ whole genome shotgun (WGS) entry which is preliminary data.</text>
</comment>
<dbReference type="AlphaFoldDB" id="A0A4R4P6S2"/>
<keyword evidence="12" id="KW-1185">Reference proteome</keyword>
<name>A0A4R4P6S2_9ACTN</name>
<keyword evidence="2" id="KW-0723">Serine/threonine-protein kinase</keyword>
<dbReference type="InterPro" id="IPR000719">
    <property type="entry name" value="Prot_kinase_dom"/>
</dbReference>
<evidence type="ECO:0000256" key="1">
    <source>
        <dbReference type="ARBA" id="ARBA00012513"/>
    </source>
</evidence>
<keyword evidence="5" id="KW-0418">Kinase</keyword>
<dbReference type="OrthoDB" id="9762169at2"/>
<evidence type="ECO:0000256" key="8">
    <source>
        <dbReference type="ARBA" id="ARBA00048679"/>
    </source>
</evidence>
<keyword evidence="3" id="KW-0808">Transferase</keyword>
<feature type="domain" description="Protein kinase" evidence="10">
    <location>
        <begin position="1"/>
        <end position="159"/>
    </location>
</feature>
<evidence type="ECO:0000256" key="2">
    <source>
        <dbReference type="ARBA" id="ARBA00022527"/>
    </source>
</evidence>
<protein>
    <recommendedName>
        <fullName evidence="1">non-specific serine/threonine protein kinase</fullName>
        <ecNumber evidence="1">2.7.11.1</ecNumber>
    </recommendedName>
</protein>
<evidence type="ECO:0000259" key="10">
    <source>
        <dbReference type="PROSITE" id="PS50011"/>
    </source>
</evidence>
<dbReference type="EMBL" id="SMJW01000022">
    <property type="protein sequence ID" value="TDC18198.1"/>
    <property type="molecule type" value="Genomic_DNA"/>
</dbReference>
<evidence type="ECO:0000313" key="12">
    <source>
        <dbReference type="Proteomes" id="UP000295431"/>
    </source>
</evidence>
<evidence type="ECO:0000256" key="3">
    <source>
        <dbReference type="ARBA" id="ARBA00022679"/>
    </source>
</evidence>
<dbReference type="PROSITE" id="PS50011">
    <property type="entry name" value="PROTEIN_KINASE_DOM"/>
    <property type="match status" value="1"/>
</dbReference>
<comment type="catalytic activity">
    <reaction evidence="7">
        <text>L-threonyl-[protein] + ATP = O-phospho-L-threonyl-[protein] + ADP + H(+)</text>
        <dbReference type="Rhea" id="RHEA:46608"/>
        <dbReference type="Rhea" id="RHEA-COMP:11060"/>
        <dbReference type="Rhea" id="RHEA-COMP:11605"/>
        <dbReference type="ChEBI" id="CHEBI:15378"/>
        <dbReference type="ChEBI" id="CHEBI:30013"/>
        <dbReference type="ChEBI" id="CHEBI:30616"/>
        <dbReference type="ChEBI" id="CHEBI:61977"/>
        <dbReference type="ChEBI" id="CHEBI:456216"/>
        <dbReference type="EC" id="2.7.11.1"/>
    </reaction>
</comment>
<dbReference type="PANTHER" id="PTHR24356">
    <property type="entry name" value="SERINE/THREONINE-PROTEIN KINASE"/>
    <property type="match status" value="1"/>
</dbReference>
<comment type="catalytic activity">
    <reaction evidence="8">
        <text>L-seryl-[protein] + ATP = O-phospho-L-seryl-[protein] + ADP + H(+)</text>
        <dbReference type="Rhea" id="RHEA:17989"/>
        <dbReference type="Rhea" id="RHEA-COMP:9863"/>
        <dbReference type="Rhea" id="RHEA-COMP:11604"/>
        <dbReference type="ChEBI" id="CHEBI:15378"/>
        <dbReference type="ChEBI" id="CHEBI:29999"/>
        <dbReference type="ChEBI" id="CHEBI:30616"/>
        <dbReference type="ChEBI" id="CHEBI:83421"/>
        <dbReference type="ChEBI" id="CHEBI:456216"/>
        <dbReference type="EC" id="2.7.11.1"/>
    </reaction>
</comment>
<dbReference type="GO" id="GO:0035556">
    <property type="term" value="P:intracellular signal transduction"/>
    <property type="evidence" value="ECO:0007669"/>
    <property type="project" value="TreeGrafter"/>
</dbReference>
<dbReference type="PANTHER" id="PTHR24356:SF1">
    <property type="entry name" value="SERINE_THREONINE-PROTEIN KINASE GREATWALL"/>
    <property type="match status" value="1"/>
</dbReference>
<dbReference type="SUPFAM" id="SSF56112">
    <property type="entry name" value="Protein kinase-like (PK-like)"/>
    <property type="match status" value="1"/>
</dbReference>
<dbReference type="Proteomes" id="UP000295431">
    <property type="component" value="Unassembled WGS sequence"/>
</dbReference>
<keyword evidence="4" id="KW-0547">Nucleotide-binding</keyword>
<proteinExistence type="predicted"/>